<dbReference type="PANTHER" id="PTHR47936">
    <property type="entry name" value="PPR_LONG DOMAIN-CONTAINING PROTEIN"/>
    <property type="match status" value="1"/>
</dbReference>
<dbReference type="EMBL" id="AWUE01012828">
    <property type="protein sequence ID" value="OMP08256.1"/>
    <property type="molecule type" value="Genomic_DNA"/>
</dbReference>
<proteinExistence type="inferred from homology"/>
<feature type="repeat" description="PPR" evidence="3">
    <location>
        <begin position="496"/>
        <end position="526"/>
    </location>
</feature>
<dbReference type="Gene3D" id="1.25.40.10">
    <property type="entry name" value="Tetratricopeptide repeat domain"/>
    <property type="match status" value="5"/>
</dbReference>
<organism evidence="5 6">
    <name type="scientific">Corchorus olitorius</name>
    <dbReference type="NCBI Taxonomy" id="93759"/>
    <lineage>
        <taxon>Eukaryota</taxon>
        <taxon>Viridiplantae</taxon>
        <taxon>Streptophyta</taxon>
        <taxon>Embryophyta</taxon>
        <taxon>Tracheophyta</taxon>
        <taxon>Spermatophyta</taxon>
        <taxon>Magnoliopsida</taxon>
        <taxon>eudicotyledons</taxon>
        <taxon>Gunneridae</taxon>
        <taxon>Pentapetalae</taxon>
        <taxon>rosids</taxon>
        <taxon>malvids</taxon>
        <taxon>Malvales</taxon>
        <taxon>Malvaceae</taxon>
        <taxon>Grewioideae</taxon>
        <taxon>Apeibeae</taxon>
        <taxon>Corchorus</taxon>
    </lineage>
</organism>
<keyword evidence="6" id="KW-1185">Reference proteome</keyword>
<comment type="similarity">
    <text evidence="1">Belongs to the PPR family. P subfamily.</text>
</comment>
<dbReference type="Pfam" id="PF13041">
    <property type="entry name" value="PPR_2"/>
    <property type="match status" value="2"/>
</dbReference>
<evidence type="ECO:0000256" key="2">
    <source>
        <dbReference type="ARBA" id="ARBA00022737"/>
    </source>
</evidence>
<evidence type="ECO:0008006" key="7">
    <source>
        <dbReference type="Google" id="ProtNLM"/>
    </source>
</evidence>
<dbReference type="AlphaFoldDB" id="A0A1R3KMD8"/>
<evidence type="ECO:0000256" key="1">
    <source>
        <dbReference type="ARBA" id="ARBA00007626"/>
    </source>
</evidence>
<evidence type="ECO:0000313" key="6">
    <source>
        <dbReference type="Proteomes" id="UP000187203"/>
    </source>
</evidence>
<feature type="repeat" description="PPR" evidence="3">
    <location>
        <begin position="355"/>
        <end position="389"/>
    </location>
</feature>
<dbReference type="Pfam" id="PF01535">
    <property type="entry name" value="PPR"/>
    <property type="match status" value="3"/>
</dbReference>
<feature type="repeat" description="PPR" evidence="3">
    <location>
        <begin position="146"/>
        <end position="180"/>
    </location>
</feature>
<evidence type="ECO:0000256" key="3">
    <source>
        <dbReference type="PROSITE-ProRule" id="PRU00708"/>
    </source>
</evidence>
<evidence type="ECO:0000313" key="5">
    <source>
        <dbReference type="EMBL" id="OMP08256.1"/>
    </source>
</evidence>
<comment type="caution">
    <text evidence="5">The sequence shown here is derived from an EMBL/GenBank/DDBJ whole genome shotgun (WGS) entry which is preliminary data.</text>
</comment>
<reference evidence="6" key="1">
    <citation type="submission" date="2013-09" db="EMBL/GenBank/DDBJ databases">
        <title>Corchorus olitorius genome sequencing.</title>
        <authorList>
            <person name="Alam M."/>
            <person name="Haque M.S."/>
            <person name="Islam M.S."/>
            <person name="Emdad E.M."/>
            <person name="Islam M.M."/>
            <person name="Ahmed B."/>
            <person name="Halim A."/>
            <person name="Hossen Q.M.M."/>
            <person name="Hossain M.Z."/>
            <person name="Ahmed R."/>
            <person name="Khan M.M."/>
            <person name="Islam R."/>
            <person name="Rashid M.M."/>
            <person name="Khan S.A."/>
            <person name="Rahman M.S."/>
            <person name="Alam M."/>
            <person name="Yahiya A.S."/>
            <person name="Khan M.S."/>
            <person name="Azam M.S."/>
            <person name="Haque T."/>
            <person name="Lashkar M.Z.H."/>
            <person name="Akhand A.I."/>
            <person name="Morshed G."/>
            <person name="Roy S."/>
            <person name="Uddin K.S."/>
            <person name="Rabeya T."/>
            <person name="Hossain A.S."/>
            <person name="Chowdhury A."/>
            <person name="Snigdha A.R."/>
            <person name="Mortoza M.S."/>
            <person name="Matin S.A."/>
            <person name="Hoque S.M.E."/>
            <person name="Islam M.K."/>
            <person name="Roy D.K."/>
            <person name="Haider R."/>
            <person name="Moosa M.M."/>
            <person name="Elias S.M."/>
            <person name="Hasan A.M."/>
            <person name="Jahan S."/>
            <person name="Shafiuddin M."/>
            <person name="Mahmood N."/>
            <person name="Shommy N.S."/>
        </authorList>
    </citation>
    <scope>NUCLEOTIDE SEQUENCE [LARGE SCALE GENOMIC DNA]</scope>
    <source>
        <strain evidence="6">cv. O-4</strain>
    </source>
</reference>
<dbReference type="InterPro" id="IPR002885">
    <property type="entry name" value="PPR_rpt"/>
</dbReference>
<dbReference type="STRING" id="93759.A0A1R3KMD8"/>
<feature type="repeat" description="PPR" evidence="3">
    <location>
        <begin position="530"/>
        <end position="564"/>
    </location>
</feature>
<dbReference type="GO" id="GO:0031930">
    <property type="term" value="P:mitochondria-nucleus signaling pathway"/>
    <property type="evidence" value="ECO:0007669"/>
    <property type="project" value="TreeGrafter"/>
</dbReference>
<dbReference type="Proteomes" id="UP000187203">
    <property type="component" value="Unassembled WGS sequence"/>
</dbReference>
<feature type="compositionally biased region" description="Basic and acidic residues" evidence="4">
    <location>
        <begin position="1"/>
        <end position="11"/>
    </location>
</feature>
<dbReference type="Pfam" id="PF13812">
    <property type="entry name" value="PPR_3"/>
    <property type="match status" value="1"/>
</dbReference>
<dbReference type="InterPro" id="IPR011990">
    <property type="entry name" value="TPR-like_helical_dom_sf"/>
</dbReference>
<feature type="region of interest" description="Disordered" evidence="4">
    <location>
        <begin position="1"/>
        <end position="23"/>
    </location>
</feature>
<gene>
    <name evidence="5" type="ORF">COLO4_06641</name>
</gene>
<dbReference type="PROSITE" id="PS51375">
    <property type="entry name" value="PPR"/>
    <property type="match status" value="5"/>
</dbReference>
<protein>
    <recommendedName>
        <fullName evidence="7">Pentacotripeptide-repeat region of PRORP domain-containing protein</fullName>
    </recommendedName>
</protein>
<dbReference type="GO" id="GO:0010019">
    <property type="term" value="P:chloroplast-nucleus signaling pathway"/>
    <property type="evidence" value="ECO:0007669"/>
    <property type="project" value="TreeGrafter"/>
</dbReference>
<keyword evidence="2" id="KW-0677">Repeat</keyword>
<sequence>MHELHGPDRFIKALSTPTTTNNNDWRSQIKQNQLVSQVSSILLQRRNWVSLLRPLNLSAKLTPTLFLQILHKTQHHPQISLSFFNWVKSNLGFKPDLKSQCRILRTALESGLSRPVEPLMNTLIQSHPAARVADSMVQACKGKNVQSSVLSSVIRCYSEKGLYLEGLEVFRKMGFHGFTPSVFACNELLDALLRGNELKVAWCFFGSMFRVGVEPDQFSCTLFAQILCRSGKFENVVRLLDRGICSSEIYDLVIDFYGKCGDFEAALNRLNDMCNRKLDTSFHTYSSILDGACKYNNREVIERIMQMMAEKELLPRFQFSKNELNLMIRKLCDLRKTHAAEMLFKKACDENIRLEEGTYGSMLKALSMDARIDEAIRVYQTISRRGITVNESCYSEFVNVLCEVDKSDDGYGLLVAIIKKGHNPCASKLSKYIASQCSKREWKKAEELLDLMLEKGLLPDSFGCWCPLIEWYCLNRQINKVIVLHDKMEKVKGCFNVTTYNLILDVLWREKKAEEAIRVFDYMKGVNLVDSVSFTIMIRELCHMKEMRKAMKLHDEMLNLGLKPDKGTYKKLISGFK</sequence>
<accession>A0A1R3KMD8</accession>
<dbReference type="OrthoDB" id="747253at2759"/>
<dbReference type="NCBIfam" id="TIGR00756">
    <property type="entry name" value="PPR"/>
    <property type="match status" value="4"/>
</dbReference>
<evidence type="ECO:0000256" key="4">
    <source>
        <dbReference type="SAM" id="MobiDB-lite"/>
    </source>
</evidence>
<dbReference type="PANTHER" id="PTHR47936:SF1">
    <property type="entry name" value="PENTATRICOPEPTIDE REPEAT-CONTAINING PROTEIN GUN1, CHLOROPLASTIC"/>
    <property type="match status" value="1"/>
</dbReference>
<feature type="repeat" description="PPR" evidence="3">
    <location>
        <begin position="181"/>
        <end position="215"/>
    </location>
</feature>
<name>A0A1R3KMD8_9ROSI</name>
<dbReference type="GO" id="GO:0009507">
    <property type="term" value="C:chloroplast"/>
    <property type="evidence" value="ECO:0007669"/>
    <property type="project" value="TreeGrafter"/>
</dbReference>